<name>A0A9Q1BBX5_HOLLE</name>
<dbReference type="GO" id="GO:0043516">
    <property type="term" value="P:regulation of DNA damage response, signal transduction by p53 class mediator"/>
    <property type="evidence" value="ECO:0007669"/>
    <property type="project" value="TreeGrafter"/>
</dbReference>
<dbReference type="PANTHER" id="PTHR46167:SF1">
    <property type="entry name" value="N-LYSINE METHYLTRANSFERASE KMT5A"/>
    <property type="match status" value="1"/>
</dbReference>
<dbReference type="GO" id="GO:0005634">
    <property type="term" value="C:nucleus"/>
    <property type="evidence" value="ECO:0007669"/>
    <property type="project" value="TreeGrafter"/>
</dbReference>
<accession>A0A9Q1BBX5</accession>
<dbReference type="Gene3D" id="2.170.270.10">
    <property type="entry name" value="SET domain"/>
    <property type="match status" value="1"/>
</dbReference>
<comment type="caution">
    <text evidence="2">The sequence shown here is derived from an EMBL/GenBank/DDBJ whole genome shotgun (WGS) entry which is preliminary data.</text>
</comment>
<dbReference type="AlphaFoldDB" id="A0A9Q1BBX5"/>
<evidence type="ECO:0000259" key="1">
    <source>
        <dbReference type="Pfam" id="PF00856"/>
    </source>
</evidence>
<proteinExistence type="predicted"/>
<sequence>MGKMVNDDRIQPNFKMVTVIVKKQPHLCLFALKDILPKSELQFDYGVKSLPWRK</sequence>
<organism evidence="2 3">
    <name type="scientific">Holothuria leucospilota</name>
    <name type="common">Black long sea cucumber</name>
    <name type="synonym">Mertensiothuria leucospilota</name>
    <dbReference type="NCBI Taxonomy" id="206669"/>
    <lineage>
        <taxon>Eukaryota</taxon>
        <taxon>Metazoa</taxon>
        <taxon>Echinodermata</taxon>
        <taxon>Eleutherozoa</taxon>
        <taxon>Echinozoa</taxon>
        <taxon>Holothuroidea</taxon>
        <taxon>Aspidochirotacea</taxon>
        <taxon>Aspidochirotida</taxon>
        <taxon>Holothuriidae</taxon>
        <taxon>Holothuria</taxon>
    </lineage>
</organism>
<gene>
    <name evidence="2" type="ORF">HOLleu_42904</name>
</gene>
<dbReference type="GO" id="GO:0006357">
    <property type="term" value="P:regulation of transcription by RNA polymerase II"/>
    <property type="evidence" value="ECO:0007669"/>
    <property type="project" value="TreeGrafter"/>
</dbReference>
<dbReference type="EMBL" id="JAIZAY010000160">
    <property type="protein sequence ID" value="KAJ8018872.1"/>
    <property type="molecule type" value="Genomic_DNA"/>
</dbReference>
<evidence type="ECO:0000313" key="3">
    <source>
        <dbReference type="Proteomes" id="UP001152320"/>
    </source>
</evidence>
<dbReference type="InterPro" id="IPR046341">
    <property type="entry name" value="SET_dom_sf"/>
</dbReference>
<dbReference type="GO" id="GO:0005700">
    <property type="term" value="C:polytene chromosome"/>
    <property type="evidence" value="ECO:0007669"/>
    <property type="project" value="TreeGrafter"/>
</dbReference>
<dbReference type="Proteomes" id="UP001152320">
    <property type="component" value="Unassembled WGS sequence"/>
</dbReference>
<dbReference type="Pfam" id="PF00856">
    <property type="entry name" value="SET"/>
    <property type="match status" value="1"/>
</dbReference>
<reference evidence="2" key="1">
    <citation type="submission" date="2021-10" db="EMBL/GenBank/DDBJ databases">
        <title>Tropical sea cucumber genome reveals ecological adaptation and Cuvierian tubules defense mechanism.</title>
        <authorList>
            <person name="Chen T."/>
        </authorList>
    </citation>
    <scope>NUCLEOTIDE SEQUENCE</scope>
    <source>
        <strain evidence="2">Nanhai2018</strain>
        <tissue evidence="2">Muscle</tissue>
    </source>
</reference>
<keyword evidence="3" id="KW-1185">Reference proteome</keyword>
<protein>
    <recommendedName>
        <fullName evidence="1">SET domain-containing protein</fullName>
    </recommendedName>
</protein>
<dbReference type="GO" id="GO:0042799">
    <property type="term" value="F:histone H4K20 methyltransferase activity"/>
    <property type="evidence" value="ECO:0007669"/>
    <property type="project" value="TreeGrafter"/>
</dbReference>
<dbReference type="InterPro" id="IPR001214">
    <property type="entry name" value="SET_dom"/>
</dbReference>
<dbReference type="InterPro" id="IPR051760">
    <property type="entry name" value="KMT5A"/>
</dbReference>
<evidence type="ECO:0000313" key="2">
    <source>
        <dbReference type="EMBL" id="KAJ8018872.1"/>
    </source>
</evidence>
<feature type="domain" description="SET" evidence="1">
    <location>
        <begin position="4"/>
        <end position="46"/>
    </location>
</feature>
<dbReference type="PANTHER" id="PTHR46167">
    <property type="entry name" value="N-LYSINE METHYLTRANSFERASE KMT5A"/>
    <property type="match status" value="1"/>
</dbReference>
<dbReference type="OrthoDB" id="16287at2759"/>
<dbReference type="SUPFAM" id="SSF82199">
    <property type="entry name" value="SET domain"/>
    <property type="match status" value="1"/>
</dbReference>